<evidence type="ECO:0000313" key="17">
    <source>
        <dbReference type="Proteomes" id="UP000053464"/>
    </source>
</evidence>
<dbReference type="EMBL" id="LBHB01000002">
    <property type="protein sequence ID" value="KLE34031.1"/>
    <property type="molecule type" value="Genomic_DNA"/>
</dbReference>
<feature type="binding site" evidence="13">
    <location>
        <position position="132"/>
    </location>
    <ligand>
        <name>(S)-2,3,4,5-tetrahydrodipicolinate</name>
        <dbReference type="ChEBI" id="CHEBI:16845"/>
    </ligand>
</feature>
<evidence type="ECO:0000256" key="1">
    <source>
        <dbReference type="ARBA" id="ARBA00006642"/>
    </source>
</evidence>
<keyword evidence="3 13" id="KW-0028">Amino-acid biosynthesis</keyword>
<comment type="function">
    <text evidence="13">Catalyzes the conversion of 4-hydroxy-tetrahydrodipicolinate (HTPA) to tetrahydrodipicolinate.</text>
</comment>
<evidence type="ECO:0000256" key="9">
    <source>
        <dbReference type="ARBA" id="ARBA00037922"/>
    </source>
</evidence>
<dbReference type="EC" id="1.17.1.8" evidence="10 13"/>
<dbReference type="GO" id="GO:0050661">
    <property type="term" value="F:NADP binding"/>
    <property type="evidence" value="ECO:0007669"/>
    <property type="project" value="UniProtKB-UniRule"/>
</dbReference>
<feature type="binding site" evidence="13">
    <location>
        <begin position="141"/>
        <end position="142"/>
    </location>
    <ligand>
        <name>(S)-2,3,4,5-tetrahydrodipicolinate</name>
        <dbReference type="ChEBI" id="CHEBI:16845"/>
    </ligand>
</feature>
<dbReference type="GO" id="GO:0005829">
    <property type="term" value="C:cytosol"/>
    <property type="evidence" value="ECO:0007669"/>
    <property type="project" value="TreeGrafter"/>
</dbReference>
<comment type="pathway">
    <text evidence="9 13">Amino-acid biosynthesis; L-lysine biosynthesis via DAP pathway; (S)-tetrahydrodipicolinate from L-aspartate: step 4/4.</text>
</comment>
<dbReference type="InterPro" id="IPR022663">
    <property type="entry name" value="DapB_C"/>
</dbReference>
<dbReference type="InterPro" id="IPR023940">
    <property type="entry name" value="DHDPR_bac"/>
</dbReference>
<dbReference type="Gene3D" id="3.40.50.720">
    <property type="entry name" value="NAD(P)-binding Rossmann-like Domain"/>
    <property type="match status" value="1"/>
</dbReference>
<dbReference type="GO" id="GO:0019877">
    <property type="term" value="P:diaminopimelate biosynthetic process"/>
    <property type="evidence" value="ECO:0007669"/>
    <property type="project" value="UniProtKB-UniRule"/>
</dbReference>
<keyword evidence="2 13" id="KW-0963">Cytoplasm</keyword>
<comment type="caution">
    <text evidence="13">Was originally thought to be a dihydrodipicolinate reductase (DHDPR), catalyzing the conversion of dihydrodipicolinate to tetrahydrodipicolinate. However, it was shown in E.coli that the substrate of the enzymatic reaction is not dihydrodipicolinate (DHDP) but in fact (2S,4S)-4-hydroxy-2,3,4,5-tetrahydrodipicolinic acid (HTPA), the product released by the DapA-catalyzed reaction.</text>
</comment>
<feature type="binding site" evidence="13">
    <location>
        <begin position="98"/>
        <end position="101"/>
    </location>
    <ligand>
        <name>NAD(+)</name>
        <dbReference type="ChEBI" id="CHEBI:57540"/>
    </ligand>
</feature>
<name>A0A0G9MTH9_9SPHN</name>
<dbReference type="GO" id="GO:0009089">
    <property type="term" value="P:lysine biosynthetic process via diaminopimelate"/>
    <property type="evidence" value="ECO:0007669"/>
    <property type="project" value="UniProtKB-UniRule"/>
</dbReference>
<evidence type="ECO:0000256" key="11">
    <source>
        <dbReference type="ARBA" id="ARBA00049080"/>
    </source>
</evidence>
<reference evidence="16 17" key="1">
    <citation type="submission" date="2015-04" db="EMBL/GenBank/DDBJ databases">
        <title>The draft genome sequence of Erythrobacter luteus KA37.</title>
        <authorList>
            <person name="Zhuang L."/>
            <person name="Liu Y."/>
            <person name="Shao Z."/>
        </authorList>
    </citation>
    <scope>NUCLEOTIDE SEQUENCE [LARGE SCALE GENOMIC DNA]</scope>
    <source>
        <strain evidence="16 17">KA37</strain>
    </source>
</reference>
<feature type="binding site" evidence="13">
    <location>
        <position position="25"/>
    </location>
    <ligand>
        <name>NAD(+)</name>
        <dbReference type="ChEBI" id="CHEBI:57540"/>
    </ligand>
</feature>
<sequence length="246" mass="25119">MARIGIIGSEGRMGQAIAALLDGGEHACAGGVDRGHDPADLAGHADALVDFSAPGALSVNLAAARAAGVPILIGTTGLGDEHHAMIDEAARDIPVLQTGNTSLGVTLLAHLVEEAAARLGPDWDIEVLEMHHRMKVDAPSGTALLLGEAAARGRGVALADNRESGRGHEFGGHTGARATGAIGFAALRGGTVAGEHSVIFAGEEERIVLAHSAENRAIFARGAIRGAAWLIGRPPGRYTMRDVLGL</sequence>
<evidence type="ECO:0000256" key="2">
    <source>
        <dbReference type="ARBA" id="ARBA00022490"/>
    </source>
</evidence>
<keyword evidence="7 13" id="KW-0520">NAD</keyword>
<evidence type="ECO:0000256" key="7">
    <source>
        <dbReference type="ARBA" id="ARBA00023027"/>
    </source>
</evidence>
<dbReference type="Pfam" id="PF01113">
    <property type="entry name" value="DapB_N"/>
    <property type="match status" value="1"/>
</dbReference>
<dbReference type="UniPathway" id="UPA00034">
    <property type="reaction ID" value="UER00018"/>
</dbReference>
<organism evidence="16 17">
    <name type="scientific">Aurantiacibacter luteus</name>
    <dbReference type="NCBI Taxonomy" id="1581420"/>
    <lineage>
        <taxon>Bacteria</taxon>
        <taxon>Pseudomonadati</taxon>
        <taxon>Pseudomonadota</taxon>
        <taxon>Alphaproteobacteria</taxon>
        <taxon>Sphingomonadales</taxon>
        <taxon>Erythrobacteraceae</taxon>
        <taxon>Aurantiacibacter</taxon>
    </lineage>
</organism>
<comment type="catalytic activity">
    <reaction evidence="11 13">
        <text>(S)-2,3,4,5-tetrahydrodipicolinate + NADP(+) + H2O = (2S,4S)-4-hydroxy-2,3,4,5-tetrahydrodipicolinate + NADPH + H(+)</text>
        <dbReference type="Rhea" id="RHEA:35331"/>
        <dbReference type="ChEBI" id="CHEBI:15377"/>
        <dbReference type="ChEBI" id="CHEBI:15378"/>
        <dbReference type="ChEBI" id="CHEBI:16845"/>
        <dbReference type="ChEBI" id="CHEBI:57783"/>
        <dbReference type="ChEBI" id="CHEBI:58349"/>
        <dbReference type="ChEBI" id="CHEBI:67139"/>
        <dbReference type="EC" id="1.17.1.8"/>
    </reaction>
</comment>
<dbReference type="Gene3D" id="3.30.360.10">
    <property type="entry name" value="Dihydrodipicolinate Reductase, domain 2"/>
    <property type="match status" value="1"/>
</dbReference>
<dbReference type="Pfam" id="PF05173">
    <property type="entry name" value="DapB_C"/>
    <property type="match status" value="1"/>
</dbReference>
<dbReference type="InterPro" id="IPR000846">
    <property type="entry name" value="DapB_N"/>
</dbReference>
<gene>
    <name evidence="13" type="primary">dapB</name>
    <name evidence="16" type="ORF">AAW00_06950</name>
</gene>
<dbReference type="SUPFAM" id="SSF51735">
    <property type="entry name" value="NAD(P)-binding Rossmann-fold domains"/>
    <property type="match status" value="1"/>
</dbReference>
<comment type="caution">
    <text evidence="16">The sequence shown here is derived from an EMBL/GenBank/DDBJ whole genome shotgun (WGS) entry which is preliminary data.</text>
</comment>
<dbReference type="GO" id="GO:0008839">
    <property type="term" value="F:4-hydroxy-tetrahydrodipicolinate reductase"/>
    <property type="evidence" value="ECO:0007669"/>
    <property type="project" value="UniProtKB-UniRule"/>
</dbReference>
<dbReference type="NCBIfam" id="TIGR00036">
    <property type="entry name" value="dapB"/>
    <property type="match status" value="1"/>
</dbReference>
<comment type="caution">
    <text evidence="13">Lacks conserved residue(s) required for the propagation of feature annotation.</text>
</comment>
<keyword evidence="6 13" id="KW-0560">Oxidoreductase</keyword>
<comment type="catalytic activity">
    <reaction evidence="12 13">
        <text>(S)-2,3,4,5-tetrahydrodipicolinate + NAD(+) + H2O = (2S,4S)-4-hydroxy-2,3,4,5-tetrahydrodipicolinate + NADH + H(+)</text>
        <dbReference type="Rhea" id="RHEA:35323"/>
        <dbReference type="ChEBI" id="CHEBI:15377"/>
        <dbReference type="ChEBI" id="CHEBI:15378"/>
        <dbReference type="ChEBI" id="CHEBI:16845"/>
        <dbReference type="ChEBI" id="CHEBI:57540"/>
        <dbReference type="ChEBI" id="CHEBI:57945"/>
        <dbReference type="ChEBI" id="CHEBI:67139"/>
        <dbReference type="EC" id="1.17.1.8"/>
    </reaction>
</comment>
<keyword evidence="5 13" id="KW-0220">Diaminopimelate biosynthesis</keyword>
<feature type="active site" description="Proton donor/acceptor" evidence="13">
    <location>
        <position position="131"/>
    </location>
</feature>
<evidence type="ECO:0000256" key="3">
    <source>
        <dbReference type="ARBA" id="ARBA00022605"/>
    </source>
</evidence>
<evidence type="ECO:0000256" key="10">
    <source>
        <dbReference type="ARBA" id="ARBA00038983"/>
    </source>
</evidence>
<dbReference type="OrthoDB" id="9790352at2"/>
<evidence type="ECO:0000259" key="14">
    <source>
        <dbReference type="Pfam" id="PF01113"/>
    </source>
</evidence>
<feature type="domain" description="Dihydrodipicolinate reductase N-terminal" evidence="14">
    <location>
        <begin position="3"/>
        <end position="100"/>
    </location>
</feature>
<dbReference type="GO" id="GO:0051287">
    <property type="term" value="F:NAD binding"/>
    <property type="evidence" value="ECO:0007669"/>
    <property type="project" value="UniProtKB-UniRule"/>
</dbReference>
<dbReference type="PANTHER" id="PTHR20836">
    <property type="entry name" value="DIHYDRODIPICOLINATE REDUCTASE"/>
    <property type="match status" value="1"/>
</dbReference>
<protein>
    <recommendedName>
        <fullName evidence="10 13">4-hydroxy-tetrahydrodipicolinate reductase</fullName>
        <shortName evidence="13">HTPA reductase</shortName>
        <ecNumber evidence="10 13">1.17.1.8</ecNumber>
    </recommendedName>
</protein>
<keyword evidence="17" id="KW-1185">Reference proteome</keyword>
<dbReference type="RefSeq" id="WP_047003679.1">
    <property type="nucleotide sequence ID" value="NZ_LBHB01000002.1"/>
</dbReference>
<dbReference type="GO" id="GO:0016726">
    <property type="term" value="F:oxidoreductase activity, acting on CH or CH2 groups, NAD or NADP as acceptor"/>
    <property type="evidence" value="ECO:0007669"/>
    <property type="project" value="UniProtKB-UniRule"/>
</dbReference>
<dbReference type="PATRIC" id="fig|1581420.6.peg.1414"/>
<dbReference type="PROSITE" id="PS01298">
    <property type="entry name" value="DAPB"/>
    <property type="match status" value="1"/>
</dbReference>
<evidence type="ECO:0000256" key="6">
    <source>
        <dbReference type="ARBA" id="ARBA00023002"/>
    </source>
</evidence>
<evidence type="ECO:0000313" key="16">
    <source>
        <dbReference type="EMBL" id="KLE34031.1"/>
    </source>
</evidence>
<feature type="binding site" evidence="13">
    <location>
        <begin position="74"/>
        <end position="76"/>
    </location>
    <ligand>
        <name>NAD(+)</name>
        <dbReference type="ChEBI" id="CHEBI:57540"/>
    </ligand>
</feature>
<accession>A0A0G9MTH9</accession>
<comment type="similarity">
    <text evidence="1 13">Belongs to the DapB family.</text>
</comment>
<keyword evidence="8 13" id="KW-0457">Lysine biosynthesis</keyword>
<dbReference type="AlphaFoldDB" id="A0A0G9MTH9"/>
<feature type="binding site" evidence="13">
    <location>
        <begin position="8"/>
        <end position="13"/>
    </location>
    <ligand>
        <name>NAD(+)</name>
        <dbReference type="ChEBI" id="CHEBI:57540"/>
    </ligand>
</feature>
<evidence type="ECO:0000256" key="5">
    <source>
        <dbReference type="ARBA" id="ARBA00022915"/>
    </source>
</evidence>
<dbReference type="InterPro" id="IPR022664">
    <property type="entry name" value="DapB_N_CS"/>
</dbReference>
<comment type="subcellular location">
    <subcellularLocation>
        <location evidence="13">Cytoplasm</location>
    </subcellularLocation>
</comment>
<feature type="domain" description="Dihydrodipicolinate reductase C-terminal" evidence="15">
    <location>
        <begin position="104"/>
        <end position="244"/>
    </location>
</feature>
<evidence type="ECO:0000256" key="12">
    <source>
        <dbReference type="ARBA" id="ARBA00049396"/>
    </source>
</evidence>
<evidence type="ECO:0000256" key="4">
    <source>
        <dbReference type="ARBA" id="ARBA00022857"/>
    </source>
</evidence>
<keyword evidence="4 13" id="KW-0521">NADP</keyword>
<dbReference type="Proteomes" id="UP000053464">
    <property type="component" value="Unassembled WGS sequence"/>
</dbReference>
<dbReference type="InterPro" id="IPR036291">
    <property type="entry name" value="NAD(P)-bd_dom_sf"/>
</dbReference>
<dbReference type="SUPFAM" id="SSF55347">
    <property type="entry name" value="Glyceraldehyde-3-phosphate dehydrogenase-like, C-terminal domain"/>
    <property type="match status" value="1"/>
</dbReference>
<dbReference type="PIRSF" id="PIRSF000161">
    <property type="entry name" value="DHPR"/>
    <property type="match status" value="1"/>
</dbReference>
<evidence type="ECO:0000256" key="13">
    <source>
        <dbReference type="HAMAP-Rule" id="MF_00102"/>
    </source>
</evidence>
<dbReference type="CDD" id="cd02274">
    <property type="entry name" value="DHDPR_N"/>
    <property type="match status" value="1"/>
</dbReference>
<dbReference type="STRING" id="1581420.AAW00_06950"/>
<evidence type="ECO:0000256" key="8">
    <source>
        <dbReference type="ARBA" id="ARBA00023154"/>
    </source>
</evidence>
<dbReference type="PANTHER" id="PTHR20836:SF0">
    <property type="entry name" value="4-HYDROXY-TETRAHYDRODIPICOLINATE REDUCTASE 1, CHLOROPLASTIC-RELATED"/>
    <property type="match status" value="1"/>
</dbReference>
<evidence type="ECO:0000259" key="15">
    <source>
        <dbReference type="Pfam" id="PF05173"/>
    </source>
</evidence>
<dbReference type="HAMAP" id="MF_00102">
    <property type="entry name" value="DapB"/>
    <property type="match status" value="1"/>
</dbReference>
<comment type="subunit">
    <text evidence="13">Homotetramer.</text>
</comment>
<feature type="active site" description="Proton donor" evidence="13">
    <location>
        <position position="135"/>
    </location>
</feature>
<proteinExistence type="inferred from homology"/>